<name>A0A7W9EXF0_9SPHN</name>
<dbReference type="InterPro" id="IPR011990">
    <property type="entry name" value="TPR-like_helical_dom_sf"/>
</dbReference>
<dbReference type="SUPFAM" id="SSF48452">
    <property type="entry name" value="TPR-like"/>
    <property type="match status" value="1"/>
</dbReference>
<dbReference type="GO" id="GO:0000160">
    <property type="term" value="P:phosphorelay signal transduction system"/>
    <property type="evidence" value="ECO:0007669"/>
    <property type="project" value="InterPro"/>
</dbReference>
<dbReference type="PANTHER" id="PTHR47691:SF3">
    <property type="entry name" value="HTH-TYPE TRANSCRIPTIONAL REGULATOR RV0890C-RELATED"/>
    <property type="match status" value="1"/>
</dbReference>
<dbReference type="PANTHER" id="PTHR47691">
    <property type="entry name" value="REGULATOR-RELATED"/>
    <property type="match status" value="1"/>
</dbReference>
<dbReference type="Pfam" id="PF00486">
    <property type="entry name" value="Trans_reg_C"/>
    <property type="match status" value="1"/>
</dbReference>
<gene>
    <name evidence="4" type="ORF">FHS94_003624</name>
</gene>
<feature type="DNA-binding region" description="OmpR/PhoB-type" evidence="2">
    <location>
        <begin position="7"/>
        <end position="105"/>
    </location>
</feature>
<dbReference type="SMART" id="SM00028">
    <property type="entry name" value="TPR"/>
    <property type="match status" value="3"/>
</dbReference>
<evidence type="ECO:0000313" key="4">
    <source>
        <dbReference type="EMBL" id="MBB5716752.1"/>
    </source>
</evidence>
<accession>A0A7W9EXF0</accession>
<evidence type="ECO:0000256" key="2">
    <source>
        <dbReference type="PROSITE-ProRule" id="PRU01091"/>
    </source>
</evidence>
<dbReference type="RefSeq" id="WP_184060302.1">
    <property type="nucleotide sequence ID" value="NZ_JACIJK010000014.1"/>
</dbReference>
<dbReference type="InterPro" id="IPR019734">
    <property type="entry name" value="TPR_rpt"/>
</dbReference>
<feature type="domain" description="OmpR/PhoB-type" evidence="3">
    <location>
        <begin position="7"/>
        <end position="105"/>
    </location>
</feature>
<organism evidence="4 5">
    <name type="scientific">Sphingomonas aerophila</name>
    <dbReference type="NCBI Taxonomy" id="1344948"/>
    <lineage>
        <taxon>Bacteria</taxon>
        <taxon>Pseudomonadati</taxon>
        <taxon>Pseudomonadota</taxon>
        <taxon>Alphaproteobacteria</taxon>
        <taxon>Sphingomonadales</taxon>
        <taxon>Sphingomonadaceae</taxon>
        <taxon>Sphingomonas</taxon>
    </lineage>
</organism>
<dbReference type="CDD" id="cd00383">
    <property type="entry name" value="trans_reg_C"/>
    <property type="match status" value="1"/>
</dbReference>
<dbReference type="AlphaFoldDB" id="A0A7W9EXF0"/>
<proteinExistence type="predicted"/>
<sequence>MADASIHRPVRFGSFTLDPSDERLSDARGPIHIGHKAYKVLLALIGQRGTLLTKDALFEIAWPQTIVSDSSLTSAIKELRRALGDEAQSPRFIEAVYGRGYRFIAEVSQDVPDQAPSPKVQPNHVVELDGRGAAPSLAVLPFKSRSGLHDDDVFAEGMVDDIISALSQGLNVMVLGSAVTAGLRLAPIGDIRTLGQRLGVRYLLDGNVRRAGEQLRVTAQILDASSGIVRWSGHFDRPLSELAQLQEDLVTDVAASLDVQVQDLELQRIFEKPADLTAWEALIRSNAFYQRLDATSLHNALAQARLAAEIAPNYAAAHAQVASASAVAYFITSPHNPAEEKRIGHLADRALNLGPDDPVVLAGAGCAFNYTGRPEDARRLLLRAIEKAPAYGMARYHLGVSLCLLDRSDDAIACLDKTVRHFTGSPLLYLPVAWKAGALIRADRWDQAEAVFDEVMALNPAFLLGRLQKAVCLARRGELAAAQAIYSSLEVNPDFDLAQCQTMLERIMRGSRAEALIRTGVRDLNVASATAIPGAREVR</sequence>
<dbReference type="SMART" id="SM00862">
    <property type="entry name" value="Trans_reg_C"/>
    <property type="match status" value="1"/>
</dbReference>
<dbReference type="PROSITE" id="PS51755">
    <property type="entry name" value="OMPR_PHOB"/>
    <property type="match status" value="1"/>
</dbReference>
<keyword evidence="5" id="KW-1185">Reference proteome</keyword>
<evidence type="ECO:0000313" key="5">
    <source>
        <dbReference type="Proteomes" id="UP000546200"/>
    </source>
</evidence>
<dbReference type="GO" id="GO:0003677">
    <property type="term" value="F:DNA binding"/>
    <property type="evidence" value="ECO:0007669"/>
    <property type="project" value="UniProtKB-UniRule"/>
</dbReference>
<keyword evidence="1 2" id="KW-0238">DNA-binding</keyword>
<dbReference type="SUPFAM" id="SSF46894">
    <property type="entry name" value="C-terminal effector domain of the bipartite response regulators"/>
    <property type="match status" value="1"/>
</dbReference>
<dbReference type="Proteomes" id="UP000546200">
    <property type="component" value="Unassembled WGS sequence"/>
</dbReference>
<protein>
    <submittedName>
        <fullName evidence="4">TolB-like protein/Tfp pilus assembly protein PilF</fullName>
    </submittedName>
</protein>
<dbReference type="EMBL" id="JACIJK010000014">
    <property type="protein sequence ID" value="MBB5716752.1"/>
    <property type="molecule type" value="Genomic_DNA"/>
</dbReference>
<dbReference type="Gene3D" id="1.25.40.10">
    <property type="entry name" value="Tetratricopeptide repeat domain"/>
    <property type="match status" value="2"/>
</dbReference>
<evidence type="ECO:0000259" key="3">
    <source>
        <dbReference type="PROSITE" id="PS51755"/>
    </source>
</evidence>
<dbReference type="InterPro" id="IPR036388">
    <property type="entry name" value="WH-like_DNA-bd_sf"/>
</dbReference>
<dbReference type="InterPro" id="IPR016032">
    <property type="entry name" value="Sig_transdc_resp-reg_C-effctor"/>
</dbReference>
<dbReference type="Pfam" id="PF13432">
    <property type="entry name" value="TPR_16"/>
    <property type="match status" value="2"/>
</dbReference>
<dbReference type="GO" id="GO:0006355">
    <property type="term" value="P:regulation of DNA-templated transcription"/>
    <property type="evidence" value="ECO:0007669"/>
    <property type="project" value="InterPro"/>
</dbReference>
<evidence type="ECO:0000256" key="1">
    <source>
        <dbReference type="ARBA" id="ARBA00023125"/>
    </source>
</evidence>
<reference evidence="4 5" key="1">
    <citation type="submission" date="2020-08" db="EMBL/GenBank/DDBJ databases">
        <title>Genomic Encyclopedia of Type Strains, Phase IV (KMG-IV): sequencing the most valuable type-strain genomes for metagenomic binning, comparative biology and taxonomic classification.</title>
        <authorList>
            <person name="Goeker M."/>
        </authorList>
    </citation>
    <scope>NUCLEOTIDE SEQUENCE [LARGE SCALE GENOMIC DNA]</scope>
    <source>
        <strain evidence="4 5">DSM 100044</strain>
    </source>
</reference>
<dbReference type="Gene3D" id="1.10.10.10">
    <property type="entry name" value="Winged helix-like DNA-binding domain superfamily/Winged helix DNA-binding domain"/>
    <property type="match status" value="1"/>
</dbReference>
<dbReference type="InterPro" id="IPR001867">
    <property type="entry name" value="OmpR/PhoB-type_DNA-bd"/>
</dbReference>
<comment type="caution">
    <text evidence="4">The sequence shown here is derived from an EMBL/GenBank/DDBJ whole genome shotgun (WGS) entry which is preliminary data.</text>
</comment>